<dbReference type="Gene3D" id="3.40.50.1240">
    <property type="entry name" value="Phosphoglycerate mutase-like"/>
    <property type="match status" value="1"/>
</dbReference>
<dbReference type="Proteomes" id="UP000306236">
    <property type="component" value="Unassembled WGS sequence"/>
</dbReference>
<dbReference type="PANTHER" id="PTHR46517">
    <property type="entry name" value="FRUCTOSE-2,6-BISPHOSPHATASE TIGAR"/>
    <property type="match status" value="1"/>
</dbReference>
<evidence type="ECO:0000256" key="2">
    <source>
        <dbReference type="PIRSR" id="PIRSR613078-1"/>
    </source>
</evidence>
<dbReference type="GO" id="GO:0005829">
    <property type="term" value="C:cytosol"/>
    <property type="evidence" value="ECO:0007669"/>
    <property type="project" value="TreeGrafter"/>
</dbReference>
<dbReference type="OrthoDB" id="9783269at2"/>
<accession>A0A4S5BP45</accession>
<feature type="active site" description="Proton donor/acceptor" evidence="2">
    <location>
        <position position="84"/>
    </location>
</feature>
<dbReference type="EMBL" id="SSWX01000008">
    <property type="protein sequence ID" value="THJ34059.1"/>
    <property type="molecule type" value="Genomic_DNA"/>
</dbReference>
<dbReference type="AlphaFoldDB" id="A0A4S5BP45"/>
<feature type="active site" description="Tele-phosphohistidine intermediate" evidence="2">
    <location>
        <position position="11"/>
    </location>
</feature>
<evidence type="ECO:0000313" key="4">
    <source>
        <dbReference type="EMBL" id="THJ34059.1"/>
    </source>
</evidence>
<dbReference type="GO" id="GO:0004331">
    <property type="term" value="F:fructose-2,6-bisphosphate 2-phosphatase activity"/>
    <property type="evidence" value="ECO:0007669"/>
    <property type="project" value="TreeGrafter"/>
</dbReference>
<gene>
    <name evidence="4" type="ORF">E8K88_07745</name>
</gene>
<dbReference type="CDD" id="cd07067">
    <property type="entry name" value="HP_PGM_like"/>
    <property type="match status" value="1"/>
</dbReference>
<dbReference type="InterPro" id="IPR051695">
    <property type="entry name" value="Phosphoglycerate_Mutase"/>
</dbReference>
<comment type="caution">
    <text evidence="4">The sequence shown here is derived from an EMBL/GenBank/DDBJ whole genome shotgun (WGS) entry which is preliminary data.</text>
</comment>
<evidence type="ECO:0000313" key="5">
    <source>
        <dbReference type="Proteomes" id="UP000306236"/>
    </source>
</evidence>
<dbReference type="SMART" id="SM00855">
    <property type="entry name" value="PGAM"/>
    <property type="match status" value="1"/>
</dbReference>
<keyword evidence="5" id="KW-1185">Reference proteome</keyword>
<reference evidence="4 5" key="1">
    <citation type="submission" date="2019-04" db="EMBL/GenBank/DDBJ databases">
        <title>Lampropedia sp YIM MLB12 draf genome.</title>
        <authorList>
            <person name="Wang Y.-X."/>
        </authorList>
    </citation>
    <scope>NUCLEOTIDE SEQUENCE [LARGE SCALE GENOMIC DNA]</scope>
    <source>
        <strain evidence="4 5">YIM MLB12</strain>
    </source>
</reference>
<dbReference type="GO" id="GO:0043456">
    <property type="term" value="P:regulation of pentose-phosphate shunt"/>
    <property type="evidence" value="ECO:0007669"/>
    <property type="project" value="TreeGrafter"/>
</dbReference>
<feature type="binding site" evidence="3">
    <location>
        <position position="60"/>
    </location>
    <ligand>
        <name>substrate</name>
    </ligand>
</feature>
<feature type="binding site" evidence="3">
    <location>
        <begin position="10"/>
        <end position="17"/>
    </location>
    <ligand>
        <name>substrate</name>
    </ligand>
</feature>
<organism evidence="4 5">
    <name type="scientific">Lampropedia aestuarii</name>
    <dbReference type="NCBI Taxonomy" id="2562762"/>
    <lineage>
        <taxon>Bacteria</taxon>
        <taxon>Pseudomonadati</taxon>
        <taxon>Pseudomonadota</taxon>
        <taxon>Betaproteobacteria</taxon>
        <taxon>Burkholderiales</taxon>
        <taxon>Comamonadaceae</taxon>
        <taxon>Lampropedia</taxon>
    </lineage>
</organism>
<dbReference type="PANTHER" id="PTHR46517:SF1">
    <property type="entry name" value="FRUCTOSE-2,6-BISPHOSPHATASE TIGAR"/>
    <property type="match status" value="1"/>
</dbReference>
<dbReference type="InterPro" id="IPR029033">
    <property type="entry name" value="His_PPase_superfam"/>
</dbReference>
<sequence length="223" mass="24884">MLATRLTFIRHGQTDWNHGGRIQGHLDIPLNALGQQQAQRMGAALADNGIDVIYSSDLARAWDTAKALQAHTQIPLIAEQGLRERSFGRLQGQTLEEMFAQDPVLATAFQTRDPHYQPPEGESMLEFRQRVLETVYRLAQQHQGEHIAIVAHGGVLDMVYRDAVGLDLQAQRSWTIDNTSVHRLLWTSEGLRLLAWGDVSHLAELAAMQANSGAADVMQKNYL</sequence>
<evidence type="ECO:0000256" key="1">
    <source>
        <dbReference type="ARBA" id="ARBA00022801"/>
    </source>
</evidence>
<dbReference type="InterPro" id="IPR013078">
    <property type="entry name" value="His_Pase_superF_clade-1"/>
</dbReference>
<protein>
    <submittedName>
        <fullName evidence="4">Histidine phosphatase family protein</fullName>
    </submittedName>
</protein>
<keyword evidence="1" id="KW-0378">Hydrolase</keyword>
<dbReference type="SUPFAM" id="SSF53254">
    <property type="entry name" value="Phosphoglycerate mutase-like"/>
    <property type="match status" value="1"/>
</dbReference>
<dbReference type="Pfam" id="PF00300">
    <property type="entry name" value="His_Phos_1"/>
    <property type="match status" value="1"/>
</dbReference>
<dbReference type="GO" id="GO:0045820">
    <property type="term" value="P:negative regulation of glycolytic process"/>
    <property type="evidence" value="ECO:0007669"/>
    <property type="project" value="TreeGrafter"/>
</dbReference>
<proteinExistence type="predicted"/>
<evidence type="ECO:0000256" key="3">
    <source>
        <dbReference type="PIRSR" id="PIRSR613078-2"/>
    </source>
</evidence>
<name>A0A4S5BP45_9BURK</name>